<reference evidence="1" key="2">
    <citation type="journal article" date="2015" name="Fish Shellfish Immunol.">
        <title>Early steps in the European eel (Anguilla anguilla)-Vibrio vulnificus interaction in the gills: Role of the RtxA13 toxin.</title>
        <authorList>
            <person name="Callol A."/>
            <person name="Pajuelo D."/>
            <person name="Ebbesson L."/>
            <person name="Teles M."/>
            <person name="MacKenzie S."/>
            <person name="Amaro C."/>
        </authorList>
    </citation>
    <scope>NUCLEOTIDE SEQUENCE</scope>
</reference>
<dbReference type="EMBL" id="GBXM01068270">
    <property type="protein sequence ID" value="JAH40307.1"/>
    <property type="molecule type" value="Transcribed_RNA"/>
</dbReference>
<evidence type="ECO:0000313" key="1">
    <source>
        <dbReference type="EMBL" id="JAH40307.1"/>
    </source>
</evidence>
<organism evidence="1">
    <name type="scientific">Anguilla anguilla</name>
    <name type="common">European freshwater eel</name>
    <name type="synonym">Muraena anguilla</name>
    <dbReference type="NCBI Taxonomy" id="7936"/>
    <lineage>
        <taxon>Eukaryota</taxon>
        <taxon>Metazoa</taxon>
        <taxon>Chordata</taxon>
        <taxon>Craniata</taxon>
        <taxon>Vertebrata</taxon>
        <taxon>Euteleostomi</taxon>
        <taxon>Actinopterygii</taxon>
        <taxon>Neopterygii</taxon>
        <taxon>Teleostei</taxon>
        <taxon>Anguilliformes</taxon>
        <taxon>Anguillidae</taxon>
        <taxon>Anguilla</taxon>
    </lineage>
</organism>
<sequence>MTIKLKETQGNTYPGPFVLLGTSGSGGLDEKIITVYSLGHSREHSILFSTFNMILFLISDLPPMTCSMKPFVE</sequence>
<proteinExistence type="predicted"/>
<dbReference type="AlphaFoldDB" id="A0A0E9SGE5"/>
<protein>
    <submittedName>
        <fullName evidence="1">Uncharacterized protein</fullName>
    </submittedName>
</protein>
<name>A0A0E9SGE5_ANGAN</name>
<reference evidence="1" key="1">
    <citation type="submission" date="2014-11" db="EMBL/GenBank/DDBJ databases">
        <authorList>
            <person name="Amaro Gonzalez C."/>
        </authorList>
    </citation>
    <scope>NUCLEOTIDE SEQUENCE</scope>
</reference>
<accession>A0A0E9SGE5</accession>